<evidence type="ECO:0000256" key="1">
    <source>
        <dbReference type="ARBA" id="ARBA00022448"/>
    </source>
</evidence>
<dbReference type="Gene3D" id="2.40.420.20">
    <property type="match status" value="1"/>
</dbReference>
<dbReference type="InterPro" id="IPR051909">
    <property type="entry name" value="MFP_Cation_Efflux"/>
</dbReference>
<keyword evidence="2" id="KW-0472">Membrane</keyword>
<evidence type="ECO:0000256" key="2">
    <source>
        <dbReference type="SAM" id="Phobius"/>
    </source>
</evidence>
<protein>
    <submittedName>
        <fullName evidence="5">RND transporter</fullName>
    </submittedName>
</protein>
<dbReference type="GO" id="GO:0060003">
    <property type="term" value="P:copper ion export"/>
    <property type="evidence" value="ECO:0007669"/>
    <property type="project" value="TreeGrafter"/>
</dbReference>
<keyword evidence="3" id="KW-0732">Signal</keyword>
<proteinExistence type="predicted"/>
<feature type="domain" description="CzcB-like C-terminal circularly permuted SH3-like" evidence="4">
    <location>
        <begin position="525"/>
        <end position="577"/>
    </location>
</feature>
<evidence type="ECO:0000259" key="4">
    <source>
        <dbReference type="Pfam" id="PF25975"/>
    </source>
</evidence>
<dbReference type="InterPro" id="IPR058649">
    <property type="entry name" value="CzcB_C"/>
</dbReference>
<evidence type="ECO:0000313" key="6">
    <source>
        <dbReference type="Proteomes" id="UP000244755"/>
    </source>
</evidence>
<keyword evidence="6" id="KW-1185">Reference proteome</keyword>
<accession>A0A2R4WRA6</accession>
<gene>
    <name evidence="5" type="ORF">DA075_26935</name>
</gene>
<dbReference type="KEGG" id="mee:DA075_26935"/>
<dbReference type="PANTHER" id="PTHR30097:SF4">
    <property type="entry name" value="SLR6042 PROTEIN"/>
    <property type="match status" value="1"/>
</dbReference>
<name>A0A2R4WRA6_9HYPH</name>
<keyword evidence="2" id="KW-0812">Transmembrane</keyword>
<dbReference type="AlphaFoldDB" id="A0A2R4WRA6"/>
<dbReference type="Pfam" id="PF25975">
    <property type="entry name" value="CzcB_C"/>
    <property type="match status" value="1"/>
</dbReference>
<sequence length="584" mass="61039">MSPFRLPAASRALAMALALAALPFLSALLLPVHAHDGHDHGAPQPPVSKTIAPRGEAASAVVELVAIPRGDALVLYLDRFATGEPITDATLDIETPAGPARAEAAPDGSYRLPAPWLAARDPRQDHLDLVVTVTAGADVDVLPLSVALPKEGEPVTPGHAGHEHEGEGWLHQLAERLTDRFSARDPGAGLAAAGGFVLGLAAMGLMRAGRRAPVLAVLVLAATLVLGATAFAHEGADHGHPETRAAFVPPPADLAQRLPDGAVFVPKPTQRLLSLRTQVVAEGAFRRTVSLPGRIIPDPNASGVVQSSVGGRLAPPPSGAFPRLGTKVRPGEVLALVTPPVQRVDLSDMRQRQGELDQQIAIVQRRVDRYLKLAPGGAVSQVQLDEAQDELKGLKDRRTALDRIRQEPEVLTAPVGGVIAEAAAVAGQMANPGQMVFQIVDPGKLWVEALSFDALTPAADAAARLADGRSLPLAYQGAGLADRNQAIPVQFAIRGGSEGLRVGQFVTVLAATDAEQNGLALPRASVVRTANGQDVVYAHTAAERYEARPVRVAPLDGARVLVEAGVKPGTRVVVQGAELLDQVR</sequence>
<feature type="transmembrane region" description="Helical" evidence="2">
    <location>
        <begin position="187"/>
        <end position="205"/>
    </location>
</feature>
<dbReference type="GO" id="GO:0030313">
    <property type="term" value="C:cell envelope"/>
    <property type="evidence" value="ECO:0007669"/>
    <property type="project" value="TreeGrafter"/>
</dbReference>
<evidence type="ECO:0000313" key="5">
    <source>
        <dbReference type="EMBL" id="AWB24066.1"/>
    </source>
</evidence>
<dbReference type="GO" id="GO:0015679">
    <property type="term" value="P:plasma membrane copper ion transport"/>
    <property type="evidence" value="ECO:0007669"/>
    <property type="project" value="TreeGrafter"/>
</dbReference>
<dbReference type="PANTHER" id="PTHR30097">
    <property type="entry name" value="CATION EFFLUX SYSTEM PROTEIN CUSB"/>
    <property type="match status" value="1"/>
</dbReference>
<dbReference type="EMBL" id="CP028843">
    <property type="protein sequence ID" value="AWB24066.1"/>
    <property type="molecule type" value="Genomic_DNA"/>
</dbReference>
<feature type="signal peptide" evidence="3">
    <location>
        <begin position="1"/>
        <end position="34"/>
    </location>
</feature>
<organism evidence="5 6">
    <name type="scientific">Methylobacterium currus</name>
    <dbReference type="NCBI Taxonomy" id="2051553"/>
    <lineage>
        <taxon>Bacteria</taxon>
        <taxon>Pseudomonadati</taxon>
        <taxon>Pseudomonadota</taxon>
        <taxon>Alphaproteobacteria</taxon>
        <taxon>Hyphomicrobiales</taxon>
        <taxon>Methylobacteriaceae</taxon>
        <taxon>Methylobacterium</taxon>
    </lineage>
</organism>
<keyword evidence="2" id="KW-1133">Transmembrane helix</keyword>
<feature type="chain" id="PRO_5015307998" evidence="3">
    <location>
        <begin position="35"/>
        <end position="584"/>
    </location>
</feature>
<feature type="transmembrane region" description="Helical" evidence="2">
    <location>
        <begin position="212"/>
        <end position="232"/>
    </location>
</feature>
<keyword evidence="1" id="KW-0813">Transport</keyword>
<dbReference type="OrthoDB" id="7297681at2"/>
<dbReference type="Proteomes" id="UP000244755">
    <property type="component" value="Chromosome 1"/>
</dbReference>
<reference evidence="5 6" key="1">
    <citation type="submission" date="2018-04" db="EMBL/GenBank/DDBJ databases">
        <title>Methylobacterium sp. PR1016A genome.</title>
        <authorList>
            <person name="Park W."/>
        </authorList>
    </citation>
    <scope>NUCLEOTIDE SEQUENCE [LARGE SCALE GENOMIC DNA]</scope>
    <source>
        <strain evidence="5 6">PR1016A</strain>
    </source>
</reference>
<dbReference type="SUPFAM" id="SSF111369">
    <property type="entry name" value="HlyD-like secretion proteins"/>
    <property type="match status" value="1"/>
</dbReference>
<evidence type="ECO:0000256" key="3">
    <source>
        <dbReference type="SAM" id="SignalP"/>
    </source>
</evidence>